<gene>
    <name evidence="8" type="ORF">JCM17846_12370</name>
</gene>
<evidence type="ECO:0000256" key="5">
    <source>
        <dbReference type="ARBA" id="ARBA00025933"/>
    </source>
</evidence>
<accession>A0A5A7N7D6</accession>
<evidence type="ECO:0000256" key="2">
    <source>
        <dbReference type="ARBA" id="ARBA00009677"/>
    </source>
</evidence>
<comment type="subunit">
    <text evidence="5 6">The basal body constitutes a major portion of the flagellar organelle and consists of four rings (L,P,S, and M) mounted on a central rod. The rod consists of about 26 subunits of FlgG in the distal portion, and FlgB, FlgC and FlgF are thought to build up the proximal portion of the rod with about 6 subunits each.</text>
</comment>
<evidence type="ECO:0000256" key="1">
    <source>
        <dbReference type="ARBA" id="ARBA00004117"/>
    </source>
</evidence>
<keyword evidence="8" id="KW-0966">Cell projection</keyword>
<dbReference type="GO" id="GO:0030694">
    <property type="term" value="C:bacterial-type flagellum basal body, rod"/>
    <property type="evidence" value="ECO:0007669"/>
    <property type="project" value="UniProtKB-UniRule"/>
</dbReference>
<feature type="domain" description="Flagellar basal-body/hook protein C-terminal" evidence="7">
    <location>
        <begin position="91"/>
        <end position="129"/>
    </location>
</feature>
<evidence type="ECO:0000313" key="9">
    <source>
        <dbReference type="Proteomes" id="UP000324996"/>
    </source>
</evidence>
<dbReference type="AlphaFoldDB" id="A0A5A7N7D6"/>
<dbReference type="Pfam" id="PF06429">
    <property type="entry name" value="Flg_bbr_C"/>
    <property type="match status" value="1"/>
</dbReference>
<protein>
    <recommendedName>
        <fullName evidence="3 6">Flagellar basal-body rod protein FlgC</fullName>
    </recommendedName>
</protein>
<keyword evidence="4 6" id="KW-0975">Bacterial flagellum</keyword>
<dbReference type="PANTHER" id="PTHR30435:SF2">
    <property type="entry name" value="FLAGELLAR BASAL-BODY ROD PROTEIN FLGC"/>
    <property type="match status" value="1"/>
</dbReference>
<proteinExistence type="inferred from homology"/>
<keyword evidence="8" id="KW-0969">Cilium</keyword>
<dbReference type="PANTHER" id="PTHR30435">
    <property type="entry name" value="FLAGELLAR PROTEIN"/>
    <property type="match status" value="1"/>
</dbReference>
<dbReference type="NCBIfam" id="TIGR01395">
    <property type="entry name" value="FlgC"/>
    <property type="match status" value="1"/>
</dbReference>
<evidence type="ECO:0000256" key="3">
    <source>
        <dbReference type="ARBA" id="ARBA00017941"/>
    </source>
</evidence>
<sequence>MDNDLMKAMQISASGLKAQTTRMRIIAENLANSGSEATAPNEDPYRRKIVSFANVLDRTIDAETVKVANVKFDQADFGMRFDPGHPGADAAGYVKTTNVNGMIEAMDMSQAQRTYQANLNAIDAVKSLSVRTLEILR</sequence>
<keyword evidence="9" id="KW-1185">Reference proteome</keyword>
<comment type="subcellular location">
    <subcellularLocation>
        <location evidence="1 6">Bacterial flagellum basal body</location>
    </subcellularLocation>
</comment>
<comment type="caution">
    <text evidence="8">The sequence shown here is derived from an EMBL/GenBank/DDBJ whole genome shotgun (WGS) entry which is preliminary data.</text>
</comment>
<evidence type="ECO:0000313" key="8">
    <source>
        <dbReference type="EMBL" id="GER03555.1"/>
    </source>
</evidence>
<dbReference type="InterPro" id="IPR006299">
    <property type="entry name" value="FlgC"/>
</dbReference>
<organism evidence="8 9">
    <name type="scientific">Iodidimonas nitroreducens</name>
    <dbReference type="NCBI Taxonomy" id="1236968"/>
    <lineage>
        <taxon>Bacteria</taxon>
        <taxon>Pseudomonadati</taxon>
        <taxon>Pseudomonadota</taxon>
        <taxon>Alphaproteobacteria</taxon>
        <taxon>Iodidimonadales</taxon>
        <taxon>Iodidimonadaceae</taxon>
        <taxon>Iodidimonas</taxon>
    </lineage>
</organism>
<dbReference type="EMBL" id="BKCN01000004">
    <property type="protein sequence ID" value="GER03555.1"/>
    <property type="molecule type" value="Genomic_DNA"/>
</dbReference>
<reference evidence="8 9" key="1">
    <citation type="submission" date="2019-09" db="EMBL/GenBank/DDBJ databases">
        <title>NBRP : Genome information of microbial organism related human and environment.</title>
        <authorList>
            <person name="Hattori M."/>
            <person name="Oshima K."/>
            <person name="Inaba H."/>
            <person name="Suda W."/>
            <person name="Sakamoto M."/>
            <person name="Iino T."/>
            <person name="Kitahara M."/>
            <person name="Oshida Y."/>
            <person name="Iida T."/>
            <person name="Kudo T."/>
            <person name="Itoh T."/>
            <person name="Ohkuma M."/>
        </authorList>
    </citation>
    <scope>NUCLEOTIDE SEQUENCE [LARGE SCALE GENOMIC DNA]</scope>
    <source>
        <strain evidence="8 9">Q-1</strain>
    </source>
</reference>
<evidence type="ECO:0000259" key="7">
    <source>
        <dbReference type="Pfam" id="PF06429"/>
    </source>
</evidence>
<dbReference type="GO" id="GO:0071978">
    <property type="term" value="P:bacterial-type flagellum-dependent swarming motility"/>
    <property type="evidence" value="ECO:0007669"/>
    <property type="project" value="TreeGrafter"/>
</dbReference>
<evidence type="ECO:0000256" key="6">
    <source>
        <dbReference type="RuleBase" id="RU362062"/>
    </source>
</evidence>
<keyword evidence="8" id="KW-0282">Flagellum</keyword>
<dbReference type="InterPro" id="IPR010930">
    <property type="entry name" value="Flg_bb/hook_C_dom"/>
</dbReference>
<evidence type="ECO:0000256" key="4">
    <source>
        <dbReference type="ARBA" id="ARBA00023143"/>
    </source>
</evidence>
<name>A0A5A7N7D6_9PROT</name>
<dbReference type="Proteomes" id="UP000324996">
    <property type="component" value="Unassembled WGS sequence"/>
</dbReference>
<comment type="similarity">
    <text evidence="2">Belongs to the flagella basal body rod proteins family.</text>
</comment>